<feature type="compositionally biased region" description="Polar residues" evidence="5">
    <location>
        <begin position="12"/>
        <end position="24"/>
    </location>
</feature>
<reference evidence="7" key="2">
    <citation type="submission" date="2025-08" db="UniProtKB">
        <authorList>
            <consortium name="Ensembl"/>
        </authorList>
    </citation>
    <scope>IDENTIFICATION</scope>
</reference>
<dbReference type="InterPro" id="IPR051367">
    <property type="entry name" value="mRNA_TranslReg/HistoneTransl"/>
</dbReference>
<dbReference type="PANTHER" id="PTHR23254:SF15">
    <property type="entry name" value="POLYADENYLATE-BINDING PROTEIN-INTERACTING PROTEIN 1"/>
    <property type="match status" value="1"/>
</dbReference>
<dbReference type="InterPro" id="IPR016024">
    <property type="entry name" value="ARM-type_fold"/>
</dbReference>
<dbReference type="SMART" id="SM00543">
    <property type="entry name" value="MIF4G"/>
    <property type="match status" value="1"/>
</dbReference>
<dbReference type="GO" id="GO:0008494">
    <property type="term" value="F:translation activator activity"/>
    <property type="evidence" value="ECO:0007669"/>
    <property type="project" value="TreeGrafter"/>
</dbReference>
<evidence type="ECO:0000256" key="4">
    <source>
        <dbReference type="ARBA" id="ARBA00074029"/>
    </source>
</evidence>
<dbReference type="Ensembl" id="ENSAOCT00000072623.1">
    <property type="protein sequence ID" value="ENSAOCP00000072213.1"/>
    <property type="gene ID" value="ENSAOCG00000006621.2"/>
</dbReference>
<evidence type="ECO:0000313" key="7">
    <source>
        <dbReference type="Ensembl" id="ENSAOCP00000072213.1"/>
    </source>
</evidence>
<keyword evidence="2" id="KW-0963">Cytoplasm</keyword>
<evidence type="ECO:0000256" key="5">
    <source>
        <dbReference type="SAM" id="MobiDB-lite"/>
    </source>
</evidence>
<proteinExistence type="predicted"/>
<dbReference type="SUPFAM" id="SSF48371">
    <property type="entry name" value="ARM repeat"/>
    <property type="match status" value="1"/>
</dbReference>
<dbReference type="GO" id="GO:0005737">
    <property type="term" value="C:cytoplasm"/>
    <property type="evidence" value="ECO:0007669"/>
    <property type="project" value="UniProtKB-SubCell"/>
</dbReference>
<dbReference type="FunFam" id="1.25.40.180:FF:000016">
    <property type="entry name" value="polyadenylate-binding protein-interacting protein 1 isoform X1"/>
    <property type="match status" value="1"/>
</dbReference>
<evidence type="ECO:0000256" key="1">
    <source>
        <dbReference type="ARBA" id="ARBA00004496"/>
    </source>
</evidence>
<gene>
    <name evidence="7" type="primary">PAIP1</name>
</gene>
<dbReference type="GO" id="GO:0003723">
    <property type="term" value="F:RNA binding"/>
    <property type="evidence" value="ECO:0007669"/>
    <property type="project" value="InterPro"/>
</dbReference>
<evidence type="ECO:0000256" key="2">
    <source>
        <dbReference type="ARBA" id="ARBA00022490"/>
    </source>
</evidence>
<feature type="domain" description="MIF4G" evidence="6">
    <location>
        <begin position="74"/>
        <end position="291"/>
    </location>
</feature>
<evidence type="ECO:0000256" key="3">
    <source>
        <dbReference type="ARBA" id="ARBA00022845"/>
    </source>
</evidence>
<evidence type="ECO:0000313" key="8">
    <source>
        <dbReference type="Proteomes" id="UP001501940"/>
    </source>
</evidence>
<dbReference type="InterPro" id="IPR003890">
    <property type="entry name" value="MIF4G-like_typ-3"/>
</dbReference>
<feature type="region of interest" description="Disordered" evidence="5">
    <location>
        <begin position="1"/>
        <end position="24"/>
    </location>
</feature>
<dbReference type="GeneTree" id="ENSGT00940000153432"/>
<dbReference type="AlphaFoldDB" id="A0AAQ6A1I6"/>
<dbReference type="GO" id="GO:0006446">
    <property type="term" value="P:regulation of translational initiation"/>
    <property type="evidence" value="ECO:0007669"/>
    <property type="project" value="TreeGrafter"/>
</dbReference>
<dbReference type="Pfam" id="PF02854">
    <property type="entry name" value="MIF4G"/>
    <property type="match status" value="1"/>
</dbReference>
<protein>
    <recommendedName>
        <fullName evidence="4">Polyadenylate-binding protein-interacting protein 1</fullName>
    </recommendedName>
</protein>
<evidence type="ECO:0000259" key="6">
    <source>
        <dbReference type="SMART" id="SM00543"/>
    </source>
</evidence>
<reference evidence="7 8" key="1">
    <citation type="submission" date="2022-01" db="EMBL/GenBank/DDBJ databases">
        <title>A chromosome-scale genome assembly of the false clownfish, Amphiprion ocellaris.</title>
        <authorList>
            <person name="Ryu T."/>
        </authorList>
    </citation>
    <scope>NUCLEOTIDE SEQUENCE [LARGE SCALE GENOMIC DNA]</scope>
</reference>
<name>A0AAQ6A1I6_AMPOC</name>
<reference evidence="7" key="3">
    <citation type="submission" date="2025-09" db="UniProtKB">
        <authorList>
            <consortium name="Ensembl"/>
        </authorList>
    </citation>
    <scope>IDENTIFICATION</scope>
</reference>
<comment type="subcellular location">
    <subcellularLocation>
        <location evidence="1">Cytoplasm</location>
    </subcellularLocation>
</comment>
<organism evidence="7 8">
    <name type="scientific">Amphiprion ocellaris</name>
    <name type="common">Clown anemonefish</name>
    <dbReference type="NCBI Taxonomy" id="80972"/>
    <lineage>
        <taxon>Eukaryota</taxon>
        <taxon>Metazoa</taxon>
        <taxon>Chordata</taxon>
        <taxon>Craniata</taxon>
        <taxon>Vertebrata</taxon>
        <taxon>Euteleostomi</taxon>
        <taxon>Actinopterygii</taxon>
        <taxon>Neopterygii</taxon>
        <taxon>Teleostei</taxon>
        <taxon>Neoteleostei</taxon>
        <taxon>Acanthomorphata</taxon>
        <taxon>Ovalentaria</taxon>
        <taxon>Pomacentridae</taxon>
        <taxon>Amphiprion</taxon>
    </lineage>
</organism>
<keyword evidence="8" id="KW-1185">Reference proteome</keyword>
<dbReference type="Gene3D" id="1.25.40.180">
    <property type="match status" value="1"/>
</dbReference>
<dbReference type="PANTHER" id="PTHR23254">
    <property type="entry name" value="EIF4G DOMAIN PROTEIN"/>
    <property type="match status" value="1"/>
</dbReference>
<accession>A0AAQ6A1I6</accession>
<dbReference type="Proteomes" id="UP001501940">
    <property type="component" value="Chromosome 6"/>
</dbReference>
<keyword evidence="3" id="KW-0810">Translation regulation</keyword>
<sequence>MLLLPDFRRQSKPQQSTNANNTSAFRGFNDVDSLVKSSKLSASAPEFVPGGINPYEDPTCYDDGERYYGEATLADMVTDFLGHLSSSPGSFESDVDYITAVLNDWVTTEELLKELVELIYTQSTAIPNFSYTGARLCNYLSHHLTISPPNGNFRQLLLQRCRKEYEQRDVAVGGDTDTQKKFHSFVLFLGELYLHLEIKSGKGPPKRADILLTGLKDLMNSLFSNPVDANLICAVKLLKLTGSVLDDAWKESGKPHMEELIQRIETILLDATCSRDVRQMLLKLVELRSSDWGRVRAAAAASNATPENDPNYFMNEPTFYTEDGTPFTAADPEYAEKYQEILDRQDYFHDIYGENGNEHQCRDMSKPFKDRKQLFVKNF</sequence>